<dbReference type="Pfam" id="PF06244">
    <property type="entry name" value="Ccdc124"/>
    <property type="match status" value="1"/>
</dbReference>
<dbReference type="Proteomes" id="UP000801492">
    <property type="component" value="Unassembled WGS sequence"/>
</dbReference>
<evidence type="ECO:0000259" key="5">
    <source>
        <dbReference type="Pfam" id="PF06244"/>
    </source>
</evidence>
<dbReference type="AlphaFoldDB" id="A0A8K0CCP4"/>
<protein>
    <recommendedName>
        <fullName evidence="5">Coiled-coil domain-containing protein</fullName>
    </recommendedName>
</protein>
<reference evidence="6" key="1">
    <citation type="submission" date="2019-08" db="EMBL/GenBank/DDBJ databases">
        <title>The genome of the North American firefly Photinus pyralis.</title>
        <authorList>
            <consortium name="Photinus pyralis genome working group"/>
            <person name="Fallon T.R."/>
            <person name="Sander Lower S.E."/>
            <person name="Weng J.-K."/>
        </authorList>
    </citation>
    <scope>NUCLEOTIDE SEQUENCE</scope>
    <source>
        <strain evidence="6">TRF0915ILg1</strain>
        <tissue evidence="6">Whole body</tissue>
    </source>
</reference>
<keyword evidence="3" id="KW-0175">Coiled coil</keyword>
<feature type="compositionally biased region" description="Basic and acidic residues" evidence="4">
    <location>
        <begin position="21"/>
        <end position="45"/>
    </location>
</feature>
<name>A0A8K0CCP4_IGNLU</name>
<comment type="similarity">
    <text evidence="2">Belongs to the CCDC124 family.</text>
</comment>
<evidence type="ECO:0000256" key="3">
    <source>
        <dbReference type="ARBA" id="ARBA00023054"/>
    </source>
</evidence>
<feature type="region of interest" description="Disordered" evidence="4">
    <location>
        <begin position="1"/>
        <end position="94"/>
    </location>
</feature>
<feature type="domain" description="Coiled-coil" evidence="5">
    <location>
        <begin position="126"/>
        <end position="206"/>
    </location>
</feature>
<dbReference type="GO" id="GO:0005634">
    <property type="term" value="C:nucleus"/>
    <property type="evidence" value="ECO:0007669"/>
    <property type="project" value="TreeGrafter"/>
</dbReference>
<accession>A0A8K0CCP4</accession>
<evidence type="ECO:0000313" key="7">
    <source>
        <dbReference type="Proteomes" id="UP000801492"/>
    </source>
</evidence>
<dbReference type="EMBL" id="VTPC01090560">
    <property type="protein sequence ID" value="KAF2883101.1"/>
    <property type="molecule type" value="Genomic_DNA"/>
</dbReference>
<organism evidence="6 7">
    <name type="scientific">Ignelater luminosus</name>
    <name type="common">Cucubano</name>
    <name type="synonym">Pyrophorus luminosus</name>
    <dbReference type="NCBI Taxonomy" id="2038154"/>
    <lineage>
        <taxon>Eukaryota</taxon>
        <taxon>Metazoa</taxon>
        <taxon>Ecdysozoa</taxon>
        <taxon>Arthropoda</taxon>
        <taxon>Hexapoda</taxon>
        <taxon>Insecta</taxon>
        <taxon>Pterygota</taxon>
        <taxon>Neoptera</taxon>
        <taxon>Endopterygota</taxon>
        <taxon>Coleoptera</taxon>
        <taxon>Polyphaga</taxon>
        <taxon>Elateriformia</taxon>
        <taxon>Elateroidea</taxon>
        <taxon>Elateridae</taxon>
        <taxon>Agrypninae</taxon>
        <taxon>Pyrophorini</taxon>
        <taxon>Ignelater</taxon>
    </lineage>
</organism>
<dbReference type="PANTHER" id="PTHR21680:SF0">
    <property type="entry name" value="COILED-COIL DOMAIN-CONTAINING PROTEIN 124"/>
    <property type="match status" value="1"/>
</dbReference>
<dbReference type="OrthoDB" id="76412at2759"/>
<evidence type="ECO:0000256" key="4">
    <source>
        <dbReference type="SAM" id="MobiDB-lite"/>
    </source>
</evidence>
<comment type="subcellular location">
    <subcellularLocation>
        <location evidence="1">Midbody</location>
    </subcellularLocation>
</comment>
<dbReference type="PANTHER" id="PTHR21680">
    <property type="entry name" value="COILED-COIL DOMAIN-CONTAINING PROTEIN 124"/>
    <property type="match status" value="1"/>
</dbReference>
<evidence type="ECO:0000313" key="6">
    <source>
        <dbReference type="EMBL" id="KAF2883101.1"/>
    </source>
</evidence>
<gene>
    <name evidence="6" type="ORF">ILUMI_23073</name>
</gene>
<comment type="caution">
    <text evidence="6">The sequence shown here is derived from an EMBL/GenBank/DDBJ whole genome shotgun (WGS) entry which is preliminary data.</text>
</comment>
<feature type="compositionally biased region" description="Basic and acidic residues" evidence="4">
    <location>
        <begin position="52"/>
        <end position="74"/>
    </location>
</feature>
<dbReference type="GO" id="GO:0006366">
    <property type="term" value="P:transcription by RNA polymerase II"/>
    <property type="evidence" value="ECO:0007669"/>
    <property type="project" value="TreeGrafter"/>
</dbReference>
<sequence length="209" mass="24256">MPKKFQGENSKAVAARARKSAAKEQQHAQKQKQLEDQYWQDDDKHVARKQQRKDEQERKKQVAADRKAESKALLEQEMSTIKKPTKAAPPPKITRAQVSENISNVNVVKKEEKKIETHLDVPLEENLNRMTIDGEEARTVTEAISLLSNKPQDVDKHPEKRMKAAYAAFEENRLQVLKEEQPTLRLSQLKQLIFREWQKSPENPLNCRE</sequence>
<dbReference type="GO" id="GO:0003713">
    <property type="term" value="F:transcription coactivator activity"/>
    <property type="evidence" value="ECO:0007669"/>
    <property type="project" value="TreeGrafter"/>
</dbReference>
<proteinExistence type="inferred from homology"/>
<evidence type="ECO:0000256" key="2">
    <source>
        <dbReference type="ARBA" id="ARBA00008296"/>
    </source>
</evidence>
<dbReference type="GO" id="GO:0030496">
    <property type="term" value="C:midbody"/>
    <property type="evidence" value="ECO:0007669"/>
    <property type="project" value="UniProtKB-SubCell"/>
</dbReference>
<evidence type="ECO:0000256" key="1">
    <source>
        <dbReference type="ARBA" id="ARBA00004214"/>
    </source>
</evidence>
<keyword evidence="7" id="KW-1185">Reference proteome</keyword>
<dbReference type="InterPro" id="IPR010422">
    <property type="entry name" value="Ccdc124/Oxs1"/>
</dbReference>
<dbReference type="InterPro" id="IPR054414">
    <property type="entry name" value="Ccdc124/Oxs1_C"/>
</dbReference>